<evidence type="ECO:0000256" key="5">
    <source>
        <dbReference type="ARBA" id="ARBA00023077"/>
    </source>
</evidence>
<dbReference type="SUPFAM" id="SSF56935">
    <property type="entry name" value="Porins"/>
    <property type="match status" value="1"/>
</dbReference>
<protein>
    <submittedName>
        <fullName evidence="12">SusC/RagA family TonB-linked outer membrane protein</fullName>
    </submittedName>
</protein>
<dbReference type="EMBL" id="SRMP02000026">
    <property type="protein sequence ID" value="MFN0292537.1"/>
    <property type="molecule type" value="Genomic_DNA"/>
</dbReference>
<evidence type="ECO:0000259" key="10">
    <source>
        <dbReference type="Pfam" id="PF00593"/>
    </source>
</evidence>
<dbReference type="InterPro" id="IPR037066">
    <property type="entry name" value="Plug_dom_sf"/>
</dbReference>
<dbReference type="Pfam" id="PF07715">
    <property type="entry name" value="Plug"/>
    <property type="match status" value="1"/>
</dbReference>
<evidence type="ECO:0000256" key="7">
    <source>
        <dbReference type="ARBA" id="ARBA00023237"/>
    </source>
</evidence>
<evidence type="ECO:0000256" key="6">
    <source>
        <dbReference type="ARBA" id="ARBA00023136"/>
    </source>
</evidence>
<dbReference type="Gene3D" id="2.40.170.20">
    <property type="entry name" value="TonB-dependent receptor, beta-barrel domain"/>
    <property type="match status" value="1"/>
</dbReference>
<keyword evidence="6 8" id="KW-0472">Membrane</keyword>
<dbReference type="Gene3D" id="2.170.130.10">
    <property type="entry name" value="TonB-dependent receptor, plug domain"/>
    <property type="match status" value="1"/>
</dbReference>
<organism evidence="12 13">
    <name type="scientific">Pedobacter helvus</name>
    <dbReference type="NCBI Taxonomy" id="2563444"/>
    <lineage>
        <taxon>Bacteria</taxon>
        <taxon>Pseudomonadati</taxon>
        <taxon>Bacteroidota</taxon>
        <taxon>Sphingobacteriia</taxon>
        <taxon>Sphingobacteriales</taxon>
        <taxon>Sphingobacteriaceae</taxon>
        <taxon>Pedobacter</taxon>
    </lineage>
</organism>
<dbReference type="RefSeq" id="WP_138731117.1">
    <property type="nucleotide sequence ID" value="NZ_SRMP02000026.1"/>
</dbReference>
<dbReference type="InterPro" id="IPR036942">
    <property type="entry name" value="Beta-barrel_TonB_sf"/>
</dbReference>
<dbReference type="InterPro" id="IPR000531">
    <property type="entry name" value="Beta-barrel_TonB"/>
</dbReference>
<dbReference type="Gene3D" id="2.60.40.1120">
    <property type="entry name" value="Carboxypeptidase-like, regulatory domain"/>
    <property type="match status" value="1"/>
</dbReference>
<keyword evidence="2 8" id="KW-0813">Transport</keyword>
<evidence type="ECO:0000256" key="8">
    <source>
        <dbReference type="PROSITE-ProRule" id="PRU01360"/>
    </source>
</evidence>
<feature type="domain" description="TonB-dependent receptor-like beta-barrel" evidence="10">
    <location>
        <begin position="551"/>
        <end position="922"/>
    </location>
</feature>
<accession>A0ABW9JJE7</accession>
<gene>
    <name evidence="12" type="ORF">E5L68_014120</name>
</gene>
<dbReference type="InterPro" id="IPR039426">
    <property type="entry name" value="TonB-dep_rcpt-like"/>
</dbReference>
<dbReference type="Pfam" id="PF00593">
    <property type="entry name" value="TonB_dep_Rec_b-barrel"/>
    <property type="match status" value="1"/>
</dbReference>
<evidence type="ECO:0000256" key="4">
    <source>
        <dbReference type="ARBA" id="ARBA00022692"/>
    </source>
</evidence>
<evidence type="ECO:0000313" key="12">
    <source>
        <dbReference type="EMBL" id="MFN0292537.1"/>
    </source>
</evidence>
<reference evidence="12 13" key="1">
    <citation type="submission" date="2024-12" db="EMBL/GenBank/DDBJ databases">
        <authorList>
            <person name="Hu S."/>
        </authorList>
    </citation>
    <scope>NUCLEOTIDE SEQUENCE [LARGE SCALE GENOMIC DNA]</scope>
    <source>
        <strain evidence="12 13">P-25</strain>
    </source>
</reference>
<proteinExistence type="inferred from homology"/>
<comment type="subcellular location">
    <subcellularLocation>
        <location evidence="1 8">Cell outer membrane</location>
        <topology evidence="1 8">Multi-pass membrane protein</topology>
    </subcellularLocation>
</comment>
<keyword evidence="13" id="KW-1185">Reference proteome</keyword>
<evidence type="ECO:0000256" key="3">
    <source>
        <dbReference type="ARBA" id="ARBA00022452"/>
    </source>
</evidence>
<dbReference type="InterPro" id="IPR008969">
    <property type="entry name" value="CarboxyPept-like_regulatory"/>
</dbReference>
<evidence type="ECO:0000256" key="9">
    <source>
        <dbReference type="RuleBase" id="RU003357"/>
    </source>
</evidence>
<evidence type="ECO:0000256" key="1">
    <source>
        <dbReference type="ARBA" id="ARBA00004571"/>
    </source>
</evidence>
<keyword evidence="3 8" id="KW-1134">Transmembrane beta strand</keyword>
<keyword evidence="7 8" id="KW-0998">Cell outer membrane</keyword>
<comment type="similarity">
    <text evidence="8 9">Belongs to the TonB-dependent receptor family.</text>
</comment>
<dbReference type="NCBIfam" id="TIGR04056">
    <property type="entry name" value="OMP_RagA_SusC"/>
    <property type="match status" value="1"/>
</dbReference>
<evidence type="ECO:0000259" key="11">
    <source>
        <dbReference type="Pfam" id="PF07715"/>
    </source>
</evidence>
<evidence type="ECO:0000313" key="13">
    <source>
        <dbReference type="Proteomes" id="UP001517367"/>
    </source>
</evidence>
<dbReference type="Proteomes" id="UP001517367">
    <property type="component" value="Unassembled WGS sequence"/>
</dbReference>
<dbReference type="Pfam" id="PF13715">
    <property type="entry name" value="CarbopepD_reg_2"/>
    <property type="match status" value="1"/>
</dbReference>
<evidence type="ECO:0000256" key="2">
    <source>
        <dbReference type="ARBA" id="ARBA00022448"/>
    </source>
</evidence>
<dbReference type="InterPro" id="IPR023997">
    <property type="entry name" value="TonB-dep_OMP_SusC/RagA_CS"/>
</dbReference>
<dbReference type="NCBIfam" id="TIGR04057">
    <property type="entry name" value="SusC_RagA_signa"/>
    <property type="match status" value="1"/>
</dbReference>
<keyword evidence="4 8" id="KW-0812">Transmembrane</keyword>
<dbReference type="InterPro" id="IPR023996">
    <property type="entry name" value="TonB-dep_OMP_SusC/RagA"/>
</dbReference>
<dbReference type="InterPro" id="IPR012910">
    <property type="entry name" value="Plug_dom"/>
</dbReference>
<dbReference type="PROSITE" id="PS52016">
    <property type="entry name" value="TONB_DEPENDENT_REC_3"/>
    <property type="match status" value="1"/>
</dbReference>
<name>A0ABW9JJE7_9SPHI</name>
<sequence length="1065" mass="118206">MKYISTILMLFAFCLVVRAQEKLRGRVVDAQNQQPLAGAVIKIKTPAKTAISNNEGEFELNLPKGTYELQVKYLAYGIKELLLRLPQNEPLLLQLHANENSLQEVQVVSTGYQTLPKERATGSFVHIDNELLNRNGASTNLLERIDGITSGVTFNNNSFDGNGNRQGRQSLIEVRGRSTLFSAAEPLIVLDNFPYDGNLANINPNDVETITVLKDAAAASAWGARSANGVIVITTKKGKLNSAPKVSFNSSVNIAQKPDLYAVPQLSSAQFIEVQQLLFDRGAYNTTINNGFAALAPAVEIMLARRNGTITEAQKQQQLDVLRSYDAREQLLVYNYRKAMQQQYQTSVAGGTKTQKYFVSVGYNNNLNSVVNGSYQRLTLNASNTYYFLDNKLELMSNIIYTGSKSKTGPSLSAVYPYSKFADMEGNPLVEARDLRPSYASTAGNGKLLPWLYRPLDEVRNGYGATTSELTSYRLNFSLSYAVFKGLKVAAIYGFEKGLTDGNTLYELESYFARNAINRLSQINAVSGAVTYPMPMGGILNNTMGELRSHNGRVQANYNHNWGNHSINALMGSEIKDQQNFRTATSWYGYDPETGLNQNAAISYTTNYPLFYNPSSTSRINPNASKTGTTNRFLSYYLNASYSYNQKYTLSLSARRDESNLFGVATNQKGVPLWSSGVAWNLDREDFYGLVWLPSLKLRATYGHTGNVNNSISAYLTANNMILNAYDTNYATIVNPPNPDLRWEKVTNINLGLDFASKNNRLSGNIDFWSKKGIDLIGNSPIAPQTGISLYTGNSANTLTRGVDLQLNSDNLNGALEWRTTFLYNYTTSKVTDYKVSNGTNLNVVSANYNNPLEGYPYYALFSLRYAGLNASGAPQGYLNGEVSTNYTGIVNATDRSQLVYHGSAVPTSFGSLRNTFAYGAFELSFNVLYKFGYYFRRNSLNNSTLYSTGGSYKIADYDQRWKQPGDELYTSVPALVYPAVTNRTNLYTNAEVLVEKGDHIRLQDLRLGYTITPRKRKPFKSVNIFGYLNNLGILWRANNKDIDPDSPTGIPNVQTLAFGIRSEL</sequence>
<dbReference type="SUPFAM" id="SSF49464">
    <property type="entry name" value="Carboxypeptidase regulatory domain-like"/>
    <property type="match status" value="1"/>
</dbReference>
<feature type="domain" description="TonB-dependent receptor plug" evidence="11">
    <location>
        <begin position="117"/>
        <end position="230"/>
    </location>
</feature>
<comment type="caution">
    <text evidence="12">The sequence shown here is derived from an EMBL/GenBank/DDBJ whole genome shotgun (WGS) entry which is preliminary data.</text>
</comment>
<keyword evidence="5 9" id="KW-0798">TonB box</keyword>